<evidence type="ECO:0000313" key="4">
    <source>
        <dbReference type="Proteomes" id="UP000239814"/>
    </source>
</evidence>
<dbReference type="InterPro" id="IPR058333">
    <property type="entry name" value="DUF8020"/>
</dbReference>
<reference evidence="3 4" key="1">
    <citation type="submission" date="2018-03" db="EMBL/GenBank/DDBJ databases">
        <title>Characteristics and genome of n-alkane degrading marine bacteria Gordonia iterans isolated from crude oil contaminated in Tae-an, South Korea.</title>
        <authorList>
            <person name="Lee S.-S."/>
            <person name="Kim H."/>
        </authorList>
    </citation>
    <scope>NUCLEOTIDE SEQUENCE [LARGE SCALE GENOMIC DNA]</scope>
    <source>
        <strain evidence="3 4">Co17</strain>
    </source>
</reference>
<proteinExistence type="predicted"/>
<keyword evidence="4" id="KW-1185">Reference proteome</keyword>
<feature type="signal peptide" evidence="1">
    <location>
        <begin position="1"/>
        <end position="30"/>
    </location>
</feature>
<protein>
    <recommendedName>
        <fullName evidence="2">DUF8020 domain-containing protein</fullName>
    </recommendedName>
</protein>
<feature type="chain" id="PRO_5015764459" description="DUF8020 domain-containing protein" evidence="1">
    <location>
        <begin position="31"/>
        <end position="209"/>
    </location>
</feature>
<dbReference type="KEGG" id="git:C6V83_03670"/>
<accession>A0A2S0KCW0</accession>
<evidence type="ECO:0000256" key="1">
    <source>
        <dbReference type="SAM" id="SignalP"/>
    </source>
</evidence>
<dbReference type="EMBL" id="CP027433">
    <property type="protein sequence ID" value="AVL99518.1"/>
    <property type="molecule type" value="Genomic_DNA"/>
</dbReference>
<dbReference type="Proteomes" id="UP000239814">
    <property type="component" value="Chromosome"/>
</dbReference>
<sequence>MPRKSLIRSLLGALLAVAVTLSLATAEVAAAPPSGDVRGTVQRNADHVVVTIANGSVDIEDGYLVVRSKAGRVVDKYNLTFVAPDGAEHDVAATVNGATATLTPSKVARTEARKRKPGEIVCGPQTRAQRDQEALQKLGTELGIAATIGGLIGVAVGAVLTLVTGPGVAVGAPLGALIGAGIGLGGAAANGAFDRYFRTINSPFKRQYC</sequence>
<organism evidence="3 4">
    <name type="scientific">Gordonia iterans</name>
    <dbReference type="NCBI Taxonomy" id="1004901"/>
    <lineage>
        <taxon>Bacteria</taxon>
        <taxon>Bacillati</taxon>
        <taxon>Actinomycetota</taxon>
        <taxon>Actinomycetes</taxon>
        <taxon>Mycobacteriales</taxon>
        <taxon>Gordoniaceae</taxon>
        <taxon>Gordonia</taxon>
    </lineage>
</organism>
<name>A0A2S0KCW0_9ACTN</name>
<evidence type="ECO:0000259" key="2">
    <source>
        <dbReference type="Pfam" id="PF26059"/>
    </source>
</evidence>
<dbReference type="Pfam" id="PF26059">
    <property type="entry name" value="DUF8020"/>
    <property type="match status" value="1"/>
</dbReference>
<gene>
    <name evidence="3" type="ORF">C6V83_03670</name>
</gene>
<feature type="domain" description="DUF8020" evidence="2">
    <location>
        <begin position="37"/>
        <end position="106"/>
    </location>
</feature>
<evidence type="ECO:0000313" key="3">
    <source>
        <dbReference type="EMBL" id="AVL99518.1"/>
    </source>
</evidence>
<dbReference type="AlphaFoldDB" id="A0A2S0KCW0"/>
<keyword evidence="1" id="KW-0732">Signal</keyword>